<gene>
    <name evidence="7" type="ORF">E0493_21730</name>
</gene>
<dbReference type="EMBL" id="SNVJ01000033">
    <property type="protein sequence ID" value="MXP65972.1"/>
    <property type="molecule type" value="Genomic_DNA"/>
</dbReference>
<organism evidence="7 8">
    <name type="scientific">Teichococcus coralli</name>
    <dbReference type="NCBI Taxonomy" id="2545983"/>
    <lineage>
        <taxon>Bacteria</taxon>
        <taxon>Pseudomonadati</taxon>
        <taxon>Pseudomonadota</taxon>
        <taxon>Alphaproteobacteria</taxon>
        <taxon>Acetobacterales</taxon>
        <taxon>Roseomonadaceae</taxon>
        <taxon>Roseomonas</taxon>
    </lineage>
</organism>
<feature type="domain" description="HTH tetR-type" evidence="6">
    <location>
        <begin position="10"/>
        <end position="70"/>
    </location>
</feature>
<dbReference type="Proteomes" id="UP000460715">
    <property type="component" value="Unassembled WGS sequence"/>
</dbReference>
<evidence type="ECO:0000256" key="1">
    <source>
        <dbReference type="ARBA" id="ARBA00022491"/>
    </source>
</evidence>
<dbReference type="PANTHER" id="PTHR30055">
    <property type="entry name" value="HTH-TYPE TRANSCRIPTIONAL REGULATOR RUTR"/>
    <property type="match status" value="1"/>
</dbReference>
<dbReference type="SUPFAM" id="SSF48498">
    <property type="entry name" value="Tetracyclin repressor-like, C-terminal domain"/>
    <property type="match status" value="1"/>
</dbReference>
<dbReference type="InterPro" id="IPR013572">
    <property type="entry name" value="Tscrpt_reg_MAATS_C"/>
</dbReference>
<keyword evidence="1" id="KW-0678">Repressor</keyword>
<protein>
    <submittedName>
        <fullName evidence="7">TetR family transcriptional regulator</fullName>
    </submittedName>
</protein>
<dbReference type="AlphaFoldDB" id="A0A845BLE6"/>
<dbReference type="PRINTS" id="PR00455">
    <property type="entry name" value="HTHTETR"/>
</dbReference>
<evidence type="ECO:0000259" key="6">
    <source>
        <dbReference type="PROSITE" id="PS50977"/>
    </source>
</evidence>
<dbReference type="SUPFAM" id="SSF46689">
    <property type="entry name" value="Homeodomain-like"/>
    <property type="match status" value="1"/>
</dbReference>
<dbReference type="InterPro" id="IPR001647">
    <property type="entry name" value="HTH_TetR"/>
</dbReference>
<dbReference type="OrthoDB" id="9812484at2"/>
<comment type="caution">
    <text evidence="7">The sequence shown here is derived from an EMBL/GenBank/DDBJ whole genome shotgun (WGS) entry which is preliminary data.</text>
</comment>
<dbReference type="Pfam" id="PF08361">
    <property type="entry name" value="TetR_C_2"/>
    <property type="match status" value="1"/>
</dbReference>
<keyword evidence="4" id="KW-0804">Transcription</keyword>
<evidence type="ECO:0000313" key="7">
    <source>
        <dbReference type="EMBL" id="MXP65972.1"/>
    </source>
</evidence>
<accession>A0A845BLE6</accession>
<dbReference type="InterPro" id="IPR009057">
    <property type="entry name" value="Homeodomain-like_sf"/>
</dbReference>
<proteinExistence type="predicted"/>
<feature type="DNA-binding region" description="H-T-H motif" evidence="5">
    <location>
        <begin position="33"/>
        <end position="52"/>
    </location>
</feature>
<dbReference type="GO" id="GO:0003700">
    <property type="term" value="F:DNA-binding transcription factor activity"/>
    <property type="evidence" value="ECO:0007669"/>
    <property type="project" value="TreeGrafter"/>
</dbReference>
<dbReference type="Gene3D" id="1.10.357.10">
    <property type="entry name" value="Tetracycline Repressor, domain 2"/>
    <property type="match status" value="1"/>
</dbReference>
<dbReference type="Pfam" id="PF00440">
    <property type="entry name" value="TetR_N"/>
    <property type="match status" value="1"/>
</dbReference>
<keyword evidence="3 5" id="KW-0238">DNA-binding</keyword>
<name>A0A845BLE6_9PROT</name>
<keyword evidence="2" id="KW-0805">Transcription regulation</keyword>
<evidence type="ECO:0000256" key="2">
    <source>
        <dbReference type="ARBA" id="ARBA00023015"/>
    </source>
</evidence>
<dbReference type="PANTHER" id="PTHR30055:SF240">
    <property type="entry name" value="HTH-TYPE TRANSCRIPTIONAL REGULATOR ACRR"/>
    <property type="match status" value="1"/>
</dbReference>
<evidence type="ECO:0000256" key="5">
    <source>
        <dbReference type="PROSITE-ProRule" id="PRU00335"/>
    </source>
</evidence>
<dbReference type="InterPro" id="IPR036271">
    <property type="entry name" value="Tet_transcr_reg_TetR-rel_C_sf"/>
</dbReference>
<evidence type="ECO:0000313" key="8">
    <source>
        <dbReference type="Proteomes" id="UP000460715"/>
    </source>
</evidence>
<dbReference type="PROSITE" id="PS50977">
    <property type="entry name" value="HTH_TETR_2"/>
    <property type="match status" value="1"/>
</dbReference>
<dbReference type="RefSeq" id="WP_160939378.1">
    <property type="nucleotide sequence ID" value="NZ_SNVJ01000033.1"/>
</dbReference>
<dbReference type="InterPro" id="IPR050109">
    <property type="entry name" value="HTH-type_TetR-like_transc_reg"/>
</dbReference>
<keyword evidence="8" id="KW-1185">Reference proteome</keyword>
<dbReference type="GO" id="GO:0000976">
    <property type="term" value="F:transcription cis-regulatory region binding"/>
    <property type="evidence" value="ECO:0007669"/>
    <property type="project" value="TreeGrafter"/>
</dbReference>
<evidence type="ECO:0000256" key="4">
    <source>
        <dbReference type="ARBA" id="ARBA00023163"/>
    </source>
</evidence>
<reference evidence="7 8" key="1">
    <citation type="submission" date="2019-03" db="EMBL/GenBank/DDBJ databases">
        <title>Roseomonas sp. a novel Roseomonas species isolated from Sea whip Gorgonian.</title>
        <authorList>
            <person name="Li F."/>
            <person name="Pan X."/>
            <person name="Huang S."/>
            <person name="Li Z."/>
            <person name="Meng B."/>
        </authorList>
    </citation>
    <scope>NUCLEOTIDE SEQUENCE [LARGE SCALE GENOMIC DNA]</scope>
    <source>
        <strain evidence="7 8">M0104</strain>
    </source>
</reference>
<evidence type="ECO:0000256" key="3">
    <source>
        <dbReference type="ARBA" id="ARBA00023125"/>
    </source>
</evidence>
<sequence>MARRTKQEADETREALLDAAEHVFLDRGVARASLDEIARFAGCTRGAVHWHFGDKLGLFLALDERLILLQDEMKRRLCSDEAAPPLEHMAESITTALTELENDPRRRRLLTIMLQRCEYVAEMAPALLRRRQADAAIRASLRDSFRRAAERGELSADWPPERAALFLQALIGGFLNEWLRGEADFTLAGEVCAAVRGFLSCTAVKPVS</sequence>